<dbReference type="CDD" id="cd12269">
    <property type="entry name" value="RRM_Vip1_like"/>
    <property type="match status" value="1"/>
</dbReference>
<reference evidence="4" key="1">
    <citation type="submission" date="2020-09" db="EMBL/GenBank/DDBJ databases">
        <title>Genome-Enabled Discovery of Anthraquinone Biosynthesis in Senna tora.</title>
        <authorList>
            <person name="Kang S.-H."/>
            <person name="Pandey R.P."/>
            <person name="Lee C.-M."/>
            <person name="Sim J.-S."/>
            <person name="Jeong J.-T."/>
            <person name="Choi B.-S."/>
            <person name="Jung M."/>
            <person name="Ginzburg D."/>
            <person name="Zhao K."/>
            <person name="Won S.Y."/>
            <person name="Oh T.-J."/>
            <person name="Yu Y."/>
            <person name="Kim N.-H."/>
            <person name="Lee O.R."/>
            <person name="Lee T.-H."/>
            <person name="Bashyal P."/>
            <person name="Kim T.-S."/>
            <person name="Lee W.-H."/>
            <person name="Kawkins C."/>
            <person name="Kim C.-K."/>
            <person name="Kim J.S."/>
            <person name="Ahn B.O."/>
            <person name="Rhee S.Y."/>
            <person name="Sohng J.K."/>
        </authorList>
    </citation>
    <scope>NUCLEOTIDE SEQUENCE</scope>
    <source>
        <tissue evidence="4">Leaf</tissue>
    </source>
</reference>
<dbReference type="Proteomes" id="UP000634136">
    <property type="component" value="Unassembled WGS sequence"/>
</dbReference>
<dbReference type="OrthoDB" id="7763451at2759"/>
<dbReference type="PANTHER" id="PTHR32343">
    <property type="entry name" value="SERINE/ARGININE-RICH SPLICING FACTOR"/>
    <property type="match status" value="1"/>
</dbReference>
<dbReference type="FunFam" id="3.30.70.330:FF:000820">
    <property type="entry name" value="RNA recognition motif-containing protein"/>
    <property type="match status" value="1"/>
</dbReference>
<dbReference type="InterPro" id="IPR035979">
    <property type="entry name" value="RBD_domain_sf"/>
</dbReference>
<dbReference type="Gene3D" id="3.30.70.330">
    <property type="match status" value="1"/>
</dbReference>
<evidence type="ECO:0000256" key="2">
    <source>
        <dbReference type="SAM" id="MobiDB-lite"/>
    </source>
</evidence>
<feature type="region of interest" description="Disordered" evidence="2">
    <location>
        <begin position="150"/>
        <end position="169"/>
    </location>
</feature>
<evidence type="ECO:0000313" key="5">
    <source>
        <dbReference type="Proteomes" id="UP000634136"/>
    </source>
</evidence>
<organism evidence="4 5">
    <name type="scientific">Senna tora</name>
    <dbReference type="NCBI Taxonomy" id="362788"/>
    <lineage>
        <taxon>Eukaryota</taxon>
        <taxon>Viridiplantae</taxon>
        <taxon>Streptophyta</taxon>
        <taxon>Embryophyta</taxon>
        <taxon>Tracheophyta</taxon>
        <taxon>Spermatophyta</taxon>
        <taxon>Magnoliopsida</taxon>
        <taxon>eudicotyledons</taxon>
        <taxon>Gunneridae</taxon>
        <taxon>Pentapetalae</taxon>
        <taxon>rosids</taxon>
        <taxon>fabids</taxon>
        <taxon>Fabales</taxon>
        <taxon>Fabaceae</taxon>
        <taxon>Caesalpinioideae</taxon>
        <taxon>Cassia clade</taxon>
        <taxon>Senna</taxon>
    </lineage>
</organism>
<sequence>MKFVTHWIERFERRPIKLSTAQRQQHQKETRVSDANAGDTSVHEKLLLCLKHQCRGEGLGKMRSTPCAIKTVKVSNVSLGATEQDIREFFSFSGEIQYVELRSHDERSQIAYVTFKDSQGAETAVLLSGATIVDLSVTITLDPEYQLPPAALASSETESRTPRGAESALGKAEDVVTSMLAKGFVLGKDAVNKAKTFDEKHQLTSTASAKVASFDQKIGLSEKITAGASVVSDRVREVDQKFHVSEKTKTAFAAAEQKVSDAGSAIMKNRYILTGASWVTGAFSKVAKAAGDVGQKTKDKVENAESGTKAQGSVNPGKKERTRVNHVLPVRPAPLGLAENPKTHSWHSIPFPTTIRGALTVPKSSCVPIIGASLLSCALTGDALYPTLPPLPRCNS</sequence>
<gene>
    <name evidence="4" type="ORF">G2W53_020362</name>
</gene>
<dbReference type="EMBL" id="JAAIUW010000006">
    <property type="protein sequence ID" value="KAF7829198.1"/>
    <property type="molecule type" value="Genomic_DNA"/>
</dbReference>
<feature type="region of interest" description="Disordered" evidence="2">
    <location>
        <begin position="294"/>
        <end position="319"/>
    </location>
</feature>
<dbReference type="PANTHER" id="PTHR32343:SF10">
    <property type="entry name" value="RNA-BINDING REGION RNP-1 DOMAIN-CONTAINING PROTEIN"/>
    <property type="match status" value="1"/>
</dbReference>
<dbReference type="AlphaFoldDB" id="A0A834TVA5"/>
<comment type="caution">
    <text evidence="4">The sequence shown here is derived from an EMBL/GenBank/DDBJ whole genome shotgun (WGS) entry which is preliminary data.</text>
</comment>
<name>A0A834TVA5_9FABA</name>
<keyword evidence="1" id="KW-0694">RNA-binding</keyword>
<dbReference type="PROSITE" id="PS50102">
    <property type="entry name" value="RRM"/>
    <property type="match status" value="1"/>
</dbReference>
<dbReference type="Pfam" id="PF00076">
    <property type="entry name" value="RRM_1"/>
    <property type="match status" value="1"/>
</dbReference>
<accession>A0A834TVA5</accession>
<dbReference type="SMART" id="SM00360">
    <property type="entry name" value="RRM"/>
    <property type="match status" value="1"/>
</dbReference>
<protein>
    <submittedName>
        <fullName evidence="4">Binding partner of ACD11 1-like</fullName>
    </submittedName>
</protein>
<dbReference type="InterPro" id="IPR034360">
    <property type="entry name" value="Vip1-like_RRM_plant"/>
</dbReference>
<evidence type="ECO:0000259" key="3">
    <source>
        <dbReference type="PROSITE" id="PS50102"/>
    </source>
</evidence>
<feature type="domain" description="RRM" evidence="3">
    <location>
        <begin position="70"/>
        <end position="144"/>
    </location>
</feature>
<evidence type="ECO:0000313" key="4">
    <source>
        <dbReference type="EMBL" id="KAF7829198.1"/>
    </source>
</evidence>
<dbReference type="InterPro" id="IPR012677">
    <property type="entry name" value="Nucleotide-bd_a/b_plait_sf"/>
</dbReference>
<dbReference type="GO" id="GO:0003723">
    <property type="term" value="F:RNA binding"/>
    <property type="evidence" value="ECO:0007669"/>
    <property type="project" value="UniProtKB-UniRule"/>
</dbReference>
<proteinExistence type="predicted"/>
<evidence type="ECO:0000256" key="1">
    <source>
        <dbReference type="PROSITE-ProRule" id="PRU00176"/>
    </source>
</evidence>
<dbReference type="SUPFAM" id="SSF54928">
    <property type="entry name" value="RNA-binding domain, RBD"/>
    <property type="match status" value="1"/>
</dbReference>
<keyword evidence="5" id="KW-1185">Reference proteome</keyword>
<feature type="compositionally biased region" description="Polar residues" evidence="2">
    <location>
        <begin position="305"/>
        <end position="314"/>
    </location>
</feature>
<dbReference type="InterPro" id="IPR000504">
    <property type="entry name" value="RRM_dom"/>
</dbReference>